<dbReference type="InterPro" id="IPR000700">
    <property type="entry name" value="PAS-assoc_C"/>
</dbReference>
<sequence length="593" mass="65919">MFETGRLLRHAPETLRHDRWLQATRRYAIGCGLAAAGLTLLFGGASGTGLVLAALCIGFFCAAAVGFAVLAARHVSLALARRMREAIEHAVATGGTPVLTNNGWEAFNGLAIGIRALLAPRDARIAALQAEVAHFRQLAEDTPGIEWVLDTESRLQWSSPATEVLTGFGFAEGRAISDPAELWLFPKDRPLMRDRIAQALRGEGSDNTELRLLRKGGGHFWCACRWTPLYDGKQVVGLRFSALDIQPRKDAEFKLLETVAALRRAQALKEHYLSRSNDERIRLAALLDLLDLGILFVDRDRRVVYINQPCVELWQLGERDAVVGMRDETLLSRTDALRIDNETYLRHVNEVITEQREQAEYIIHLKDGRVVRERSSVVLSADAGQAIGRIWIYENITEALRTQQHLTRLAERDPLTGLYNRRRFHEDLDRLLASAGRHDEGVGLMLFDLDGFKEINERYGRQAGDEVLQAAARAIGSVVRRDEFLYRLGSDEFALLLPGPDETGMQQLAGRLQERTAALGFDFYASPGLLSLSLGLARSPEHGTDAYSLTHAADQALHRAKHEGRACWRQATRLPPGSPTLPGFLSSSDETLQ</sequence>
<feature type="domain" description="PAC" evidence="3">
    <location>
        <begin position="206"/>
        <end position="257"/>
    </location>
</feature>
<dbReference type="SMART" id="SM00086">
    <property type="entry name" value="PAC"/>
    <property type="match status" value="2"/>
</dbReference>
<keyword evidence="2" id="KW-1133">Transmembrane helix</keyword>
<organism evidence="6 7">
    <name type="scientific">Candidatus Dactylopiibacterium carminicum</name>
    <dbReference type="NCBI Taxonomy" id="857335"/>
    <lineage>
        <taxon>Bacteria</taxon>
        <taxon>Pseudomonadati</taxon>
        <taxon>Pseudomonadota</taxon>
        <taxon>Betaproteobacteria</taxon>
        <taxon>Rhodocyclales</taxon>
        <taxon>Rhodocyclaceae</taxon>
        <taxon>Candidatus Dactylopiibacterium</taxon>
    </lineage>
</organism>
<dbReference type="InterPro" id="IPR001610">
    <property type="entry name" value="PAC"/>
</dbReference>
<protein>
    <submittedName>
        <fullName evidence="6">Sensor domain-containing diguanylate cyclase</fullName>
    </submittedName>
</protein>
<reference evidence="5 8" key="1">
    <citation type="submission" date="2016-08" db="EMBL/GenBank/DDBJ databases">
        <title>Candidatus Dactylopiibacterium carminicum genome sequence.</title>
        <authorList>
            <person name="Ramirez-Puebla S.T."/>
            <person name="Ormeno-Orrillo E."/>
            <person name="Vera-Ponce De Leon A."/>
            <person name="Luis L."/>
            <person name="Sanchez-Flores A."/>
            <person name="Monica R."/>
            <person name="Martinez-Romero E."/>
        </authorList>
    </citation>
    <scope>NUCLEOTIDE SEQUENCE [LARGE SCALE GENOMIC DNA]</scope>
    <source>
        <strain evidence="5">END1</strain>
    </source>
</reference>
<evidence type="ECO:0000313" key="5">
    <source>
        <dbReference type="EMBL" id="KAF7598979.1"/>
    </source>
</evidence>
<dbReference type="PANTHER" id="PTHR44757">
    <property type="entry name" value="DIGUANYLATE CYCLASE DGCP"/>
    <property type="match status" value="1"/>
</dbReference>
<dbReference type="OrthoDB" id="9813903at2"/>
<evidence type="ECO:0000256" key="2">
    <source>
        <dbReference type="SAM" id="Phobius"/>
    </source>
</evidence>
<feature type="transmembrane region" description="Helical" evidence="2">
    <location>
        <begin position="51"/>
        <end position="72"/>
    </location>
</feature>
<dbReference type="SUPFAM" id="SSF55073">
    <property type="entry name" value="Nucleotide cyclase"/>
    <property type="match status" value="1"/>
</dbReference>
<dbReference type="AlphaFoldDB" id="A0A272ES73"/>
<dbReference type="GO" id="GO:0006355">
    <property type="term" value="P:regulation of DNA-templated transcription"/>
    <property type="evidence" value="ECO:0007669"/>
    <property type="project" value="InterPro"/>
</dbReference>
<gene>
    <name evidence="5" type="ORF">BGI27_10225</name>
    <name evidence="6" type="ORF">CGU29_09625</name>
</gene>
<dbReference type="InterPro" id="IPR052155">
    <property type="entry name" value="Biofilm_reg_signaling"/>
</dbReference>
<dbReference type="PROSITE" id="PS50113">
    <property type="entry name" value="PAC"/>
    <property type="match status" value="1"/>
</dbReference>
<dbReference type="Gene3D" id="3.30.450.20">
    <property type="entry name" value="PAS domain"/>
    <property type="match status" value="2"/>
</dbReference>
<dbReference type="InterPro" id="IPR043128">
    <property type="entry name" value="Rev_trsase/Diguanyl_cyclase"/>
</dbReference>
<dbReference type="SUPFAM" id="SSF55785">
    <property type="entry name" value="PYP-like sensor domain (PAS domain)"/>
    <property type="match status" value="2"/>
</dbReference>
<comment type="caution">
    <text evidence="6">The sequence shown here is derived from an EMBL/GenBank/DDBJ whole genome shotgun (WGS) entry which is preliminary data.</text>
</comment>
<evidence type="ECO:0000259" key="4">
    <source>
        <dbReference type="PROSITE" id="PS50887"/>
    </source>
</evidence>
<proteinExistence type="predicted"/>
<dbReference type="CDD" id="cd00130">
    <property type="entry name" value="PAS"/>
    <property type="match status" value="2"/>
</dbReference>
<dbReference type="EMBL" id="MDUX01000031">
    <property type="protein sequence ID" value="KAF7598979.1"/>
    <property type="molecule type" value="Genomic_DNA"/>
</dbReference>
<dbReference type="Proteomes" id="UP000216107">
    <property type="component" value="Unassembled WGS sequence"/>
</dbReference>
<dbReference type="Proteomes" id="UP000623509">
    <property type="component" value="Unassembled WGS sequence"/>
</dbReference>
<dbReference type="NCBIfam" id="TIGR00254">
    <property type="entry name" value="GGDEF"/>
    <property type="match status" value="1"/>
</dbReference>
<keyword evidence="2" id="KW-0472">Membrane</keyword>
<feature type="region of interest" description="Disordered" evidence="1">
    <location>
        <begin position="571"/>
        <end position="593"/>
    </location>
</feature>
<keyword evidence="8" id="KW-1185">Reference proteome</keyword>
<dbReference type="CDD" id="cd01949">
    <property type="entry name" value="GGDEF"/>
    <property type="match status" value="1"/>
</dbReference>
<dbReference type="Gene3D" id="3.30.70.270">
    <property type="match status" value="1"/>
</dbReference>
<evidence type="ECO:0000313" key="7">
    <source>
        <dbReference type="Proteomes" id="UP000216107"/>
    </source>
</evidence>
<dbReference type="InterPro" id="IPR013767">
    <property type="entry name" value="PAS_fold"/>
</dbReference>
<evidence type="ECO:0000313" key="8">
    <source>
        <dbReference type="Proteomes" id="UP000623509"/>
    </source>
</evidence>
<feature type="transmembrane region" description="Helical" evidence="2">
    <location>
        <begin position="27"/>
        <end position="45"/>
    </location>
</feature>
<dbReference type="Pfam" id="PF00990">
    <property type="entry name" value="GGDEF"/>
    <property type="match status" value="1"/>
</dbReference>
<dbReference type="InterPro" id="IPR000160">
    <property type="entry name" value="GGDEF_dom"/>
</dbReference>
<reference evidence="6 7" key="2">
    <citation type="submission" date="2017-07" db="EMBL/GenBank/DDBJ databases">
        <title>Candidatus Dactylopiibacterium carminicum, a nitrogen-fixing symbiont of the cochineal insect Dactylopius coccus and Dactylopius opuntiae (Hemiptera: Coccoidea: Dactylopiidae).</title>
        <authorList>
            <person name="Vera A."/>
        </authorList>
    </citation>
    <scope>NUCLEOTIDE SEQUENCE [LARGE SCALE GENOMIC DNA]</scope>
    <source>
        <strain evidence="6 7">NFDCM</strain>
    </source>
</reference>
<dbReference type="Pfam" id="PF00989">
    <property type="entry name" value="PAS"/>
    <property type="match status" value="1"/>
</dbReference>
<dbReference type="NCBIfam" id="TIGR00229">
    <property type="entry name" value="sensory_box"/>
    <property type="match status" value="1"/>
</dbReference>
<dbReference type="InterPro" id="IPR013656">
    <property type="entry name" value="PAS_4"/>
</dbReference>
<evidence type="ECO:0000256" key="1">
    <source>
        <dbReference type="SAM" id="MobiDB-lite"/>
    </source>
</evidence>
<dbReference type="SMART" id="SM00267">
    <property type="entry name" value="GGDEF"/>
    <property type="match status" value="1"/>
</dbReference>
<dbReference type="PANTHER" id="PTHR44757:SF2">
    <property type="entry name" value="BIOFILM ARCHITECTURE MAINTENANCE PROTEIN MBAA"/>
    <property type="match status" value="1"/>
</dbReference>
<dbReference type="Pfam" id="PF08448">
    <property type="entry name" value="PAS_4"/>
    <property type="match status" value="1"/>
</dbReference>
<dbReference type="EMBL" id="NMRN01000026">
    <property type="protein sequence ID" value="PAS92954.1"/>
    <property type="molecule type" value="Genomic_DNA"/>
</dbReference>
<dbReference type="PROSITE" id="PS50887">
    <property type="entry name" value="GGDEF"/>
    <property type="match status" value="1"/>
</dbReference>
<keyword evidence="2" id="KW-0812">Transmembrane</keyword>
<feature type="domain" description="GGDEF" evidence="4">
    <location>
        <begin position="440"/>
        <end position="573"/>
    </location>
</feature>
<dbReference type="SMART" id="SM00091">
    <property type="entry name" value="PAS"/>
    <property type="match status" value="2"/>
</dbReference>
<dbReference type="InterPro" id="IPR000014">
    <property type="entry name" value="PAS"/>
</dbReference>
<dbReference type="InterPro" id="IPR029787">
    <property type="entry name" value="Nucleotide_cyclase"/>
</dbReference>
<evidence type="ECO:0000313" key="6">
    <source>
        <dbReference type="EMBL" id="PAS92954.1"/>
    </source>
</evidence>
<name>A0A272ES73_9RHOO</name>
<dbReference type="RefSeq" id="WP_095524785.1">
    <property type="nucleotide sequence ID" value="NZ_MDUX01000031.1"/>
</dbReference>
<accession>A0A272ES73</accession>
<dbReference type="InterPro" id="IPR035965">
    <property type="entry name" value="PAS-like_dom_sf"/>
</dbReference>
<evidence type="ECO:0000259" key="3">
    <source>
        <dbReference type="PROSITE" id="PS50113"/>
    </source>
</evidence>